<gene>
    <name evidence="2" type="primary">IQCF3</name>
</gene>
<reference evidence="2 3" key="1">
    <citation type="submission" date="2013-03" db="EMBL/GenBank/DDBJ databases">
        <authorList>
            <person name="Warren W."/>
            <person name="Wilson R.K."/>
        </authorList>
    </citation>
    <scope>NUCLEOTIDE SEQUENCE</scope>
</reference>
<reference evidence="2" key="3">
    <citation type="submission" date="2025-09" db="UniProtKB">
        <authorList>
            <consortium name="Ensembl"/>
        </authorList>
    </citation>
    <scope>IDENTIFICATION</scope>
</reference>
<keyword evidence="3" id="KW-1185">Reference proteome</keyword>
<accession>A0A7N9IHR9</accession>
<dbReference type="GeneTree" id="ENSGT00390000004641"/>
<name>A0A7N9IHR9_MACFA</name>
<dbReference type="InterPro" id="IPR039887">
    <property type="entry name" value="IQCF"/>
</dbReference>
<dbReference type="GO" id="GO:0005516">
    <property type="term" value="F:calmodulin binding"/>
    <property type="evidence" value="ECO:0007669"/>
    <property type="project" value="TreeGrafter"/>
</dbReference>
<evidence type="ECO:0000256" key="1">
    <source>
        <dbReference type="SAM" id="MobiDB-lite"/>
    </source>
</evidence>
<sequence>MGIQFCKDGRVHQTITEDDDETTLSKQMEREKMPPSRKPKKPGQFKNDAMNDDEKNILMKQKLKEERSKIREPLLPRQTKKGGPDEDAIERQRKRKLLVAQLHHRKRVKAAGKIQAWWRGVLVRRTLLVAALRAWMIQCWWRTLVQRRIHQRQQALLRVYVIQEQAVVKLQSCIRMWQCRQCYRQMCNSLRLFQVPESSLAFQTDSFLQVQYAIPSKQPEFHIEILSI</sequence>
<dbReference type="InterPro" id="IPR000048">
    <property type="entry name" value="IQ_motif_EF-hand-BS"/>
</dbReference>
<feature type="compositionally biased region" description="Basic and acidic residues" evidence="1">
    <location>
        <begin position="52"/>
        <end position="74"/>
    </location>
</feature>
<reference evidence="2" key="2">
    <citation type="submission" date="2025-08" db="UniProtKB">
        <authorList>
            <consortium name="Ensembl"/>
        </authorList>
    </citation>
    <scope>IDENTIFICATION</scope>
</reference>
<organism evidence="2 3">
    <name type="scientific">Macaca fascicularis</name>
    <name type="common">Crab-eating macaque</name>
    <name type="synonym">Cynomolgus monkey</name>
    <dbReference type="NCBI Taxonomy" id="9541"/>
    <lineage>
        <taxon>Eukaryota</taxon>
        <taxon>Metazoa</taxon>
        <taxon>Chordata</taxon>
        <taxon>Craniata</taxon>
        <taxon>Vertebrata</taxon>
        <taxon>Euteleostomi</taxon>
        <taxon>Mammalia</taxon>
        <taxon>Eutheria</taxon>
        <taxon>Euarchontoglires</taxon>
        <taxon>Primates</taxon>
        <taxon>Haplorrhini</taxon>
        <taxon>Catarrhini</taxon>
        <taxon>Cercopithecidae</taxon>
        <taxon>Cercopithecinae</taxon>
        <taxon>Macaca</taxon>
    </lineage>
</organism>
<feature type="region of interest" description="Disordered" evidence="1">
    <location>
        <begin position="1"/>
        <end position="88"/>
    </location>
</feature>
<dbReference type="SMART" id="SM00015">
    <property type="entry name" value="IQ"/>
    <property type="match status" value="2"/>
</dbReference>
<evidence type="ECO:0000313" key="2">
    <source>
        <dbReference type="Ensembl" id="ENSMFAP00000064064.1"/>
    </source>
</evidence>
<dbReference type="Gene3D" id="1.20.5.190">
    <property type="match status" value="1"/>
</dbReference>
<dbReference type="PANTHER" id="PTHR21633:SF5">
    <property type="entry name" value="IQ DOMAIN-CONTAINING PROTEIN F3"/>
    <property type="match status" value="1"/>
</dbReference>
<dbReference type="Ensembl" id="ENSMFAT00000090471.1">
    <property type="protein sequence ID" value="ENSMFAP00000064064.1"/>
    <property type="gene ID" value="ENSMFAG00000043782.2"/>
</dbReference>
<evidence type="ECO:0000313" key="3">
    <source>
        <dbReference type="Proteomes" id="UP000233100"/>
    </source>
</evidence>
<dbReference type="AlphaFoldDB" id="A0A7N9IHR9"/>
<dbReference type="Bgee" id="ENSMFAG00000043782">
    <property type="expression patterns" value="Expressed in frontal cortex and 1 other cell type or tissue"/>
</dbReference>
<dbReference type="Proteomes" id="UP000233100">
    <property type="component" value="Chromosome 2"/>
</dbReference>
<dbReference type="PROSITE" id="PS50096">
    <property type="entry name" value="IQ"/>
    <property type="match status" value="2"/>
</dbReference>
<dbReference type="PANTHER" id="PTHR21633">
    <property type="entry name" value="IQ MOTIF CONTAINING F"/>
    <property type="match status" value="1"/>
</dbReference>
<proteinExistence type="predicted"/>
<dbReference type="Pfam" id="PF00612">
    <property type="entry name" value="IQ"/>
    <property type="match status" value="2"/>
</dbReference>
<protein>
    <submittedName>
        <fullName evidence="2">IQ motif containing F3</fullName>
    </submittedName>
</protein>